<feature type="compositionally biased region" description="Low complexity" evidence="1">
    <location>
        <begin position="398"/>
        <end position="424"/>
    </location>
</feature>
<evidence type="ECO:0000313" key="7">
    <source>
        <dbReference type="Proteomes" id="UP000663852"/>
    </source>
</evidence>
<dbReference type="EMBL" id="CAJNOR010003317">
    <property type="protein sequence ID" value="CAF1401577.1"/>
    <property type="molecule type" value="Genomic_DNA"/>
</dbReference>
<protein>
    <submittedName>
        <fullName evidence="4">Uncharacterized protein</fullName>
    </submittedName>
</protein>
<feature type="signal peptide" evidence="3">
    <location>
        <begin position="1"/>
        <end position="19"/>
    </location>
</feature>
<evidence type="ECO:0000256" key="1">
    <source>
        <dbReference type="SAM" id="MobiDB-lite"/>
    </source>
</evidence>
<dbReference type="Proteomes" id="UP000663828">
    <property type="component" value="Unassembled WGS sequence"/>
</dbReference>
<feature type="transmembrane region" description="Helical" evidence="2">
    <location>
        <begin position="354"/>
        <end position="381"/>
    </location>
</feature>
<keyword evidence="2" id="KW-0812">Transmembrane</keyword>
<gene>
    <name evidence="4" type="ORF">EDS130_LOCUS16400</name>
    <name evidence="5" type="ORF">XAT740_LOCUS34169</name>
</gene>
<evidence type="ECO:0000256" key="3">
    <source>
        <dbReference type="SAM" id="SignalP"/>
    </source>
</evidence>
<keyword evidence="6" id="KW-1185">Reference proteome</keyword>
<name>A0A814IYN2_ADIRI</name>
<dbReference type="OrthoDB" id="10027117at2759"/>
<organism evidence="4 7">
    <name type="scientific">Adineta ricciae</name>
    <name type="common">Rotifer</name>
    <dbReference type="NCBI Taxonomy" id="249248"/>
    <lineage>
        <taxon>Eukaryota</taxon>
        <taxon>Metazoa</taxon>
        <taxon>Spiralia</taxon>
        <taxon>Gnathifera</taxon>
        <taxon>Rotifera</taxon>
        <taxon>Eurotatoria</taxon>
        <taxon>Bdelloidea</taxon>
        <taxon>Adinetida</taxon>
        <taxon>Adinetidae</taxon>
        <taxon>Adineta</taxon>
    </lineage>
</organism>
<keyword evidence="3" id="KW-0732">Signal</keyword>
<evidence type="ECO:0000313" key="6">
    <source>
        <dbReference type="Proteomes" id="UP000663828"/>
    </source>
</evidence>
<sequence>MFSRLFLVCLLLVISQIWASCPYIRTSVILSECVFDSDLYISLGANILNSNSINFIGYYSLGQNSNLSNTLIYNLGNRWMLLVPLLIKCAHQPVNLTFTECQYTMRQNKNSNRVISAAEYMTTQSSVLNITDLGLQSVLFLQPGEISLRSCKAYDCDQELVYLTASNETFNVKINYEKPINTKCQYDEDCQRSYSVKNLVRCDKLTQTCQCYHENITTIDVTGVGRICTDSIDQSNCTKFPRRCLKWCDESETSYCLCPKLTRKVRKINGVFDCELEPTGQCQFDDDHLIGSNIRKCPTGTYCDGERCRPLTISRQVYEEEQDLIYTSTITTSSLQNLLSSTRKQVNSLTQTTVFIRTLIFITIAIVLFFILIILIIIILIRSHRIHASTTPAEDKVSSSSYAQSTSTALSSDSTTNNNNNNNNYHHHRQLKQQSKEQTIPSVTSVSYENILAKPAFVRGIVPETNLSPRFHPQHLTIDDKRRIPLQIRSPSLSRINPFIDHASLTTNEHSGKKRSPLPKVTCLQNGDIIISA</sequence>
<comment type="caution">
    <text evidence="4">The sequence shown here is derived from an EMBL/GenBank/DDBJ whole genome shotgun (WGS) entry which is preliminary data.</text>
</comment>
<dbReference type="EMBL" id="CAJNOJ010000071">
    <property type="protein sequence ID" value="CAF1030785.1"/>
    <property type="molecule type" value="Genomic_DNA"/>
</dbReference>
<evidence type="ECO:0000313" key="4">
    <source>
        <dbReference type="EMBL" id="CAF1030785.1"/>
    </source>
</evidence>
<feature type="chain" id="PRO_5036224830" evidence="3">
    <location>
        <begin position="20"/>
        <end position="533"/>
    </location>
</feature>
<feature type="region of interest" description="Disordered" evidence="1">
    <location>
        <begin position="392"/>
        <end position="439"/>
    </location>
</feature>
<proteinExistence type="predicted"/>
<evidence type="ECO:0000313" key="5">
    <source>
        <dbReference type="EMBL" id="CAF1401577.1"/>
    </source>
</evidence>
<dbReference type="Proteomes" id="UP000663852">
    <property type="component" value="Unassembled WGS sequence"/>
</dbReference>
<dbReference type="PROSITE" id="PS51257">
    <property type="entry name" value="PROKAR_LIPOPROTEIN"/>
    <property type="match status" value="1"/>
</dbReference>
<accession>A0A814IYN2</accession>
<keyword evidence="2" id="KW-0472">Membrane</keyword>
<reference evidence="4" key="1">
    <citation type="submission" date="2021-02" db="EMBL/GenBank/DDBJ databases">
        <authorList>
            <person name="Nowell W R."/>
        </authorList>
    </citation>
    <scope>NUCLEOTIDE SEQUENCE</scope>
</reference>
<keyword evidence="2" id="KW-1133">Transmembrane helix</keyword>
<evidence type="ECO:0000256" key="2">
    <source>
        <dbReference type="SAM" id="Phobius"/>
    </source>
</evidence>
<dbReference type="AlphaFoldDB" id="A0A814IYN2"/>